<dbReference type="Gene3D" id="3.90.550.10">
    <property type="entry name" value="Spore Coat Polysaccharide Biosynthesis Protein SpsA, Chain A"/>
    <property type="match status" value="1"/>
</dbReference>
<evidence type="ECO:0000259" key="1">
    <source>
        <dbReference type="Pfam" id="PF00535"/>
    </source>
</evidence>
<evidence type="ECO:0000313" key="3">
    <source>
        <dbReference type="Proteomes" id="UP000319557"/>
    </source>
</evidence>
<dbReference type="OrthoDB" id="9815923at2"/>
<dbReference type="Pfam" id="PF00535">
    <property type="entry name" value="Glycos_transf_2"/>
    <property type="match status" value="1"/>
</dbReference>
<dbReference type="AlphaFoldDB" id="A0A517LYQ7"/>
<dbReference type="EMBL" id="CP036261">
    <property type="protein sequence ID" value="QDS87757.1"/>
    <property type="molecule type" value="Genomic_DNA"/>
</dbReference>
<gene>
    <name evidence="2" type="ORF">EC9_19380</name>
</gene>
<sequence>MKVSGFTIARNAIHYDYPVVESITSILPIVDEMIVAVGQSCDGTRELIQSIDSPKIRIIDTVWDETSRQNGTVLAEQTNLALRECSGDWCFYIQADEVIHEADLDRIQASMRRHVNNKRVEGLSFRYHHFRADYNIRDPLPYRRQVRIVRANAGVQSVGDACGFNVQDRKLVAAPTGAWVYHYGYVKPPKTMAAKSDYFLSLYDGRQVTPGEQTEEESYAWDLKTCEPFRGSHPRIMEERIAAKDWETPDVRLGSRWCNPTFWAGLLHKNSRTLRRWVA</sequence>
<keyword evidence="3" id="KW-1185">Reference proteome</keyword>
<dbReference type="SUPFAM" id="SSF53448">
    <property type="entry name" value="Nucleotide-diphospho-sugar transferases"/>
    <property type="match status" value="1"/>
</dbReference>
<protein>
    <recommendedName>
        <fullName evidence="1">Glycosyltransferase 2-like domain-containing protein</fullName>
    </recommendedName>
</protein>
<proteinExistence type="predicted"/>
<dbReference type="KEGG" id="ruv:EC9_19380"/>
<dbReference type="InterPro" id="IPR029044">
    <property type="entry name" value="Nucleotide-diphossugar_trans"/>
</dbReference>
<dbReference type="InterPro" id="IPR001173">
    <property type="entry name" value="Glyco_trans_2-like"/>
</dbReference>
<reference evidence="2 3" key="1">
    <citation type="submission" date="2019-02" db="EMBL/GenBank/DDBJ databases">
        <title>Deep-cultivation of Planctomycetes and their phenomic and genomic characterization uncovers novel biology.</title>
        <authorList>
            <person name="Wiegand S."/>
            <person name="Jogler M."/>
            <person name="Boedeker C."/>
            <person name="Pinto D."/>
            <person name="Vollmers J."/>
            <person name="Rivas-Marin E."/>
            <person name="Kohn T."/>
            <person name="Peeters S.H."/>
            <person name="Heuer A."/>
            <person name="Rast P."/>
            <person name="Oberbeckmann S."/>
            <person name="Bunk B."/>
            <person name="Jeske O."/>
            <person name="Meyerdierks A."/>
            <person name="Storesund J.E."/>
            <person name="Kallscheuer N."/>
            <person name="Luecker S."/>
            <person name="Lage O.M."/>
            <person name="Pohl T."/>
            <person name="Merkel B.J."/>
            <person name="Hornburger P."/>
            <person name="Mueller R.-W."/>
            <person name="Bruemmer F."/>
            <person name="Labrenz M."/>
            <person name="Spormann A.M."/>
            <person name="Op den Camp H."/>
            <person name="Overmann J."/>
            <person name="Amann R."/>
            <person name="Jetten M.S.M."/>
            <person name="Mascher T."/>
            <person name="Medema M.H."/>
            <person name="Devos D.P."/>
            <person name="Kaster A.-K."/>
            <person name="Ovreas L."/>
            <person name="Rohde M."/>
            <person name="Galperin M.Y."/>
            <person name="Jogler C."/>
        </authorList>
    </citation>
    <scope>NUCLEOTIDE SEQUENCE [LARGE SCALE GENOMIC DNA]</scope>
    <source>
        <strain evidence="2 3">EC9</strain>
    </source>
</reference>
<feature type="domain" description="Glycosyltransferase 2-like" evidence="1">
    <location>
        <begin position="19"/>
        <end position="114"/>
    </location>
</feature>
<dbReference type="Proteomes" id="UP000319557">
    <property type="component" value="Chromosome"/>
</dbReference>
<evidence type="ECO:0000313" key="2">
    <source>
        <dbReference type="EMBL" id="QDS87757.1"/>
    </source>
</evidence>
<organism evidence="2 3">
    <name type="scientific">Rosistilla ulvae</name>
    <dbReference type="NCBI Taxonomy" id="1930277"/>
    <lineage>
        <taxon>Bacteria</taxon>
        <taxon>Pseudomonadati</taxon>
        <taxon>Planctomycetota</taxon>
        <taxon>Planctomycetia</taxon>
        <taxon>Pirellulales</taxon>
        <taxon>Pirellulaceae</taxon>
        <taxon>Rosistilla</taxon>
    </lineage>
</organism>
<accession>A0A517LYQ7</accession>
<name>A0A517LYQ7_9BACT</name>
<dbReference type="RefSeq" id="WP_145344328.1">
    <property type="nucleotide sequence ID" value="NZ_CP036261.1"/>
</dbReference>